<dbReference type="Pfam" id="PF21783">
    <property type="entry name" value="YNCE"/>
    <property type="match status" value="1"/>
</dbReference>
<dbReference type="PROSITE" id="PS51007">
    <property type="entry name" value="CYTC"/>
    <property type="match status" value="1"/>
</dbReference>
<evidence type="ECO:0000313" key="8">
    <source>
        <dbReference type="EMBL" id="GLI91657.1"/>
    </source>
</evidence>
<evidence type="ECO:0000256" key="4">
    <source>
        <dbReference type="ARBA" id="ARBA00023004"/>
    </source>
</evidence>
<dbReference type="PANTHER" id="PTHR47197">
    <property type="entry name" value="PROTEIN NIRF"/>
    <property type="match status" value="1"/>
</dbReference>
<dbReference type="EMBL" id="BSEC01000001">
    <property type="protein sequence ID" value="GLI91657.1"/>
    <property type="molecule type" value="Genomic_DNA"/>
</dbReference>
<gene>
    <name evidence="8" type="ORF">LMG27198_06490</name>
</gene>
<protein>
    <recommendedName>
        <fullName evidence="7">Cytochrome c domain-containing protein</fullName>
    </recommendedName>
</protein>
<comment type="caution">
    <text evidence="8">The sequence shown here is derived from an EMBL/GenBank/DDBJ whole genome shotgun (WGS) entry which is preliminary data.</text>
</comment>
<dbReference type="InterPro" id="IPR011048">
    <property type="entry name" value="Haem_d1_sf"/>
</dbReference>
<dbReference type="InterPro" id="IPR036909">
    <property type="entry name" value="Cyt_c-like_dom_sf"/>
</dbReference>
<evidence type="ECO:0000313" key="9">
    <source>
        <dbReference type="Proteomes" id="UP001144323"/>
    </source>
</evidence>
<dbReference type="GO" id="GO:0009055">
    <property type="term" value="F:electron transfer activity"/>
    <property type="evidence" value="ECO:0007669"/>
    <property type="project" value="InterPro"/>
</dbReference>
<sequence length="1026" mass="108193">MKRCAIIAAALAASLAPKAANALDAPPFTFGPNSFVNFETPHVHPLERTPDGAKLLAVNTAEGSLMVFDLQTGVPVQSKTILVGVDPVTVRARSATEAWVVNRVSNSISVVDLARGAVVDTLQICRAPGDVVFADGDQAVVSCTRPNKLVVVGASTRKILSEADIAGESPRALALSLDRRKVYAAIFESGNTSTVLAGDTADPRIRNAAQNFNGPYRGASPIPNAGTSFNPPLNPDAGPPPPVSSIVFKTGNGFYTGGVNCNNDVFGDPIYGIVKACYVLNETTNDWTFCAAEGQRCVFTGRQKVRYGANGFFSTGRWKDDTNGDWTAMVTGNLSALSNRVSGWDLPDRDVAAFDLTTGKVSYQTGLMNSVMAIGVNPSTGDVTAVGTEASNHIRFEPLLKGTFLKVRWARFQMGGVPVISDLNAHIDYSKTSSAPALKGLSIGDPRAIEWRPGGVAAYVIGMGSNNLIGVTRNGARFITVPVGKGPTGIAIDAPRGYIYVLNRFDATISVLRYNNPLTTVSYFDPTPRAIKDGRPFLYDTRIGSGHGQISCASCHIDARTDRLAWDLGNPAGPVEMRGNVRFHPMKGPMATQTLQNIIGSPSLHHRGDKSDLFGFADSFRDLQGAAAPLDHDSMAKFEAFLAQVAFPPNPNRELDNSLSRVVSLPGPLNSVRAFGDASTAPGARFCGAACHGGGSRGRADVQGPNVLHLSQPASPQSFQGLNDRLGMFWLSKEGSTVGTGIRTQGAHDSTFANEGVSNDMVAYMLSFEGPADYFPDRTANSHAGVGATVSVTPTPVNDTLTVCAVEGQICQVSKLMEAVYGTSPGPTLTKLVRTNFRCGGDSFGGGDPVPGVVKTCYLRQPSSAAVVANLMDIADTRKVGLVYFGTVNGAPIGGYYIGNRRFQTDRIGTELGVDDLLKLATNDAPIQFMLVARGSEYRIGVDADLDGRLNGDRVAAGQDPRQPVANSWNACATEGQSCAATPAAVVRYGAPGAYAYTVARGDVTCSVATFGDPAPGKAKSCDIAR</sequence>
<feature type="domain" description="Cytochrome c" evidence="7">
    <location>
        <begin position="529"/>
        <end position="646"/>
    </location>
</feature>
<dbReference type="InterPro" id="IPR015943">
    <property type="entry name" value="WD40/YVTN_repeat-like_dom_sf"/>
</dbReference>
<keyword evidence="2 5" id="KW-0479">Metal-binding</keyword>
<dbReference type="PANTHER" id="PTHR47197:SF3">
    <property type="entry name" value="DIHYDRO-HEME D1 DEHYDROGENASE"/>
    <property type="match status" value="1"/>
</dbReference>
<keyword evidence="4 5" id="KW-0408">Iron</keyword>
<dbReference type="Gene3D" id="2.130.10.10">
    <property type="entry name" value="YVTN repeat-like/Quinoprotein amine dehydrogenase"/>
    <property type="match status" value="2"/>
</dbReference>
<keyword evidence="1 5" id="KW-0349">Heme</keyword>
<evidence type="ECO:0000256" key="5">
    <source>
        <dbReference type="PROSITE-ProRule" id="PRU00433"/>
    </source>
</evidence>
<dbReference type="SUPFAM" id="SSF50974">
    <property type="entry name" value="Nitrous oxide reductase, N-terminal domain"/>
    <property type="match status" value="1"/>
</dbReference>
<dbReference type="Proteomes" id="UP001144323">
    <property type="component" value="Unassembled WGS sequence"/>
</dbReference>
<dbReference type="SUPFAM" id="SSF46626">
    <property type="entry name" value="Cytochrome c"/>
    <property type="match status" value="1"/>
</dbReference>
<evidence type="ECO:0000256" key="3">
    <source>
        <dbReference type="ARBA" id="ARBA00022729"/>
    </source>
</evidence>
<dbReference type="AlphaFoldDB" id="A0A9W6LQR1"/>
<dbReference type="InterPro" id="IPR048433">
    <property type="entry name" value="YNCE-like_beta-prop"/>
</dbReference>
<evidence type="ECO:0000256" key="2">
    <source>
        <dbReference type="ARBA" id="ARBA00022723"/>
    </source>
</evidence>
<reference evidence="8" key="1">
    <citation type="journal article" date="2023" name="Int. J. Syst. Evol. Microbiol.">
        <title>Methylocystis iwaonis sp. nov., a type II methane-oxidizing bacterium from surface soil of a rice paddy field in Japan, and emended description of the genus Methylocystis (ex Whittenbury et al. 1970) Bowman et al. 1993.</title>
        <authorList>
            <person name="Kaise H."/>
            <person name="Sawadogo J.B."/>
            <person name="Alam M.S."/>
            <person name="Ueno C."/>
            <person name="Dianou D."/>
            <person name="Shinjo R."/>
            <person name="Asakawa S."/>
        </authorList>
    </citation>
    <scope>NUCLEOTIDE SEQUENCE</scope>
    <source>
        <strain evidence="8">LMG27198</strain>
    </source>
</reference>
<name>A0A9W6LQR1_9HYPH</name>
<proteinExistence type="predicted"/>
<feature type="signal peptide" evidence="6">
    <location>
        <begin position="1"/>
        <end position="22"/>
    </location>
</feature>
<dbReference type="SUPFAM" id="SSF51004">
    <property type="entry name" value="C-terminal (heme d1) domain of cytochrome cd1-nitrite reductase"/>
    <property type="match status" value="1"/>
</dbReference>
<evidence type="ECO:0000256" key="6">
    <source>
        <dbReference type="SAM" id="SignalP"/>
    </source>
</evidence>
<dbReference type="InterPro" id="IPR009056">
    <property type="entry name" value="Cyt_c-like_dom"/>
</dbReference>
<feature type="chain" id="PRO_5040840095" description="Cytochrome c domain-containing protein" evidence="6">
    <location>
        <begin position="23"/>
        <end position="1026"/>
    </location>
</feature>
<dbReference type="Gene3D" id="1.10.760.10">
    <property type="entry name" value="Cytochrome c-like domain"/>
    <property type="match status" value="1"/>
</dbReference>
<accession>A0A9W6LQR1</accession>
<dbReference type="GO" id="GO:0046872">
    <property type="term" value="F:metal ion binding"/>
    <property type="evidence" value="ECO:0007669"/>
    <property type="project" value="UniProtKB-KW"/>
</dbReference>
<evidence type="ECO:0000256" key="1">
    <source>
        <dbReference type="ARBA" id="ARBA00022617"/>
    </source>
</evidence>
<keyword evidence="3 6" id="KW-0732">Signal</keyword>
<dbReference type="InterPro" id="IPR051200">
    <property type="entry name" value="Host-pathogen_enzymatic-act"/>
</dbReference>
<organism evidence="8 9">
    <name type="scientific">Methylocystis echinoides</name>
    <dbReference type="NCBI Taxonomy" id="29468"/>
    <lineage>
        <taxon>Bacteria</taxon>
        <taxon>Pseudomonadati</taxon>
        <taxon>Pseudomonadota</taxon>
        <taxon>Alphaproteobacteria</taxon>
        <taxon>Hyphomicrobiales</taxon>
        <taxon>Methylocystaceae</taxon>
        <taxon>Methylocystis</taxon>
    </lineage>
</organism>
<dbReference type="InterPro" id="IPR011045">
    <property type="entry name" value="N2O_reductase_N"/>
</dbReference>
<dbReference type="RefSeq" id="WP_281800411.1">
    <property type="nucleotide sequence ID" value="NZ_BSEC01000001.1"/>
</dbReference>
<evidence type="ECO:0000259" key="7">
    <source>
        <dbReference type="PROSITE" id="PS51007"/>
    </source>
</evidence>
<dbReference type="GO" id="GO:0020037">
    <property type="term" value="F:heme binding"/>
    <property type="evidence" value="ECO:0007669"/>
    <property type="project" value="InterPro"/>
</dbReference>
<keyword evidence="9" id="KW-1185">Reference proteome</keyword>